<evidence type="ECO:0000256" key="1">
    <source>
        <dbReference type="ARBA" id="ARBA00007637"/>
    </source>
</evidence>
<keyword evidence="6" id="KW-1185">Reference proteome</keyword>
<organism evidence="5 6">
    <name type="scientific">Jiangella mangrovi</name>
    <dbReference type="NCBI Taxonomy" id="1524084"/>
    <lineage>
        <taxon>Bacteria</taxon>
        <taxon>Bacillati</taxon>
        <taxon>Actinomycetota</taxon>
        <taxon>Actinomycetes</taxon>
        <taxon>Jiangellales</taxon>
        <taxon>Jiangellaceae</taxon>
        <taxon>Jiangella</taxon>
    </lineage>
</organism>
<dbReference type="PANTHER" id="PTHR43103">
    <property type="entry name" value="NUCLEOSIDE-DIPHOSPHATE-SUGAR EPIMERASE"/>
    <property type="match status" value="1"/>
</dbReference>
<dbReference type="Proteomes" id="UP000542813">
    <property type="component" value="Unassembled WGS sequence"/>
</dbReference>
<keyword evidence="3" id="KW-0520">NAD</keyword>
<dbReference type="RefSeq" id="WP_184827635.1">
    <property type="nucleotide sequence ID" value="NZ_JACHMM010000001.1"/>
</dbReference>
<dbReference type="SUPFAM" id="SSF51735">
    <property type="entry name" value="NAD(P)-binding Rossmann-fold domains"/>
    <property type="match status" value="1"/>
</dbReference>
<dbReference type="PANTHER" id="PTHR43103:SF5">
    <property type="entry name" value="4-EPIMERASE, PUTATIVE (AFU_ORTHOLOGUE AFUA_7G00360)-RELATED"/>
    <property type="match status" value="1"/>
</dbReference>
<proteinExistence type="inferred from homology"/>
<evidence type="ECO:0000313" key="6">
    <source>
        <dbReference type="Proteomes" id="UP000542813"/>
    </source>
</evidence>
<sequence>MNIEKGVLMKILVTGAAGTIGRAVVSELSGRGHDVVALDLAPEVEALDGVAKTVRADVTSIDEVGRAVAGCTGIVHLAGYVEPMVATPEEVFTSNAAGAFVVLQALADAGGDRAVLASSASALGMAWSPTRFSPRYVPIDEDHPPLPADPYGLSKLVLEQVGAMFTRRHGMTVAALRFPWAPGDDVRWSRIAEVAADPDHEGAVRDLWSYVHPRDVALAAALALEADPFGFEVFNVTAADTISDLPTAELLRRFHPATRVREEIDGTAAAWSTRKAARLLGFEPTYSWRAERR</sequence>
<evidence type="ECO:0000256" key="2">
    <source>
        <dbReference type="ARBA" id="ARBA00023002"/>
    </source>
</evidence>
<dbReference type="Pfam" id="PF01370">
    <property type="entry name" value="Epimerase"/>
    <property type="match status" value="1"/>
</dbReference>
<name>A0A7W9GWT0_9ACTN</name>
<accession>A0A7W9GWT0</accession>
<dbReference type="AlphaFoldDB" id="A0A7W9GWT0"/>
<evidence type="ECO:0000259" key="4">
    <source>
        <dbReference type="Pfam" id="PF01370"/>
    </source>
</evidence>
<dbReference type="EMBL" id="JACHMM010000001">
    <property type="protein sequence ID" value="MBB5791121.1"/>
    <property type="molecule type" value="Genomic_DNA"/>
</dbReference>
<feature type="domain" description="NAD-dependent epimerase/dehydratase" evidence="4">
    <location>
        <begin position="11"/>
        <end position="236"/>
    </location>
</feature>
<comment type="similarity">
    <text evidence="1">Belongs to the NAD(P)-dependent epimerase/dehydratase family.</text>
</comment>
<keyword evidence="2" id="KW-0560">Oxidoreductase</keyword>
<evidence type="ECO:0000256" key="3">
    <source>
        <dbReference type="ARBA" id="ARBA00023027"/>
    </source>
</evidence>
<evidence type="ECO:0000313" key="5">
    <source>
        <dbReference type="EMBL" id="MBB5791121.1"/>
    </source>
</evidence>
<dbReference type="InterPro" id="IPR001509">
    <property type="entry name" value="Epimerase_deHydtase"/>
</dbReference>
<protein>
    <submittedName>
        <fullName evidence="5">Nucleoside-diphosphate-sugar epimerase</fullName>
    </submittedName>
</protein>
<dbReference type="GO" id="GO:0016491">
    <property type="term" value="F:oxidoreductase activity"/>
    <property type="evidence" value="ECO:0007669"/>
    <property type="project" value="UniProtKB-KW"/>
</dbReference>
<reference evidence="5 6" key="1">
    <citation type="submission" date="2020-08" db="EMBL/GenBank/DDBJ databases">
        <title>Sequencing the genomes of 1000 actinobacteria strains.</title>
        <authorList>
            <person name="Klenk H.-P."/>
        </authorList>
    </citation>
    <scope>NUCLEOTIDE SEQUENCE [LARGE SCALE GENOMIC DNA]</scope>
    <source>
        <strain evidence="5 6">DSM 102122</strain>
    </source>
</reference>
<dbReference type="InterPro" id="IPR036291">
    <property type="entry name" value="NAD(P)-bd_dom_sf"/>
</dbReference>
<comment type="caution">
    <text evidence="5">The sequence shown here is derived from an EMBL/GenBank/DDBJ whole genome shotgun (WGS) entry which is preliminary data.</text>
</comment>
<dbReference type="Gene3D" id="3.40.50.720">
    <property type="entry name" value="NAD(P)-binding Rossmann-like Domain"/>
    <property type="match status" value="1"/>
</dbReference>
<gene>
    <name evidence="5" type="ORF">HD601_005696</name>
</gene>